<gene>
    <name evidence="1" type="ORF">I4F81_010401</name>
</gene>
<protein>
    <submittedName>
        <fullName evidence="1">Uncharacterized protein</fullName>
    </submittedName>
</protein>
<keyword evidence="2" id="KW-1185">Reference proteome</keyword>
<reference evidence="1" key="1">
    <citation type="submission" date="2019-11" db="EMBL/GenBank/DDBJ databases">
        <title>Nori genome reveals adaptations in red seaweeds to the harsh intertidal environment.</title>
        <authorList>
            <person name="Wang D."/>
            <person name="Mao Y."/>
        </authorList>
    </citation>
    <scope>NUCLEOTIDE SEQUENCE</scope>
    <source>
        <tissue evidence="1">Gametophyte</tissue>
    </source>
</reference>
<name>A0ACC3CC98_PYRYE</name>
<comment type="caution">
    <text evidence="1">The sequence shown here is derived from an EMBL/GenBank/DDBJ whole genome shotgun (WGS) entry which is preliminary data.</text>
</comment>
<organism evidence="1 2">
    <name type="scientific">Pyropia yezoensis</name>
    <name type="common">Susabi-nori</name>
    <name type="synonym">Porphyra yezoensis</name>
    <dbReference type="NCBI Taxonomy" id="2788"/>
    <lineage>
        <taxon>Eukaryota</taxon>
        <taxon>Rhodophyta</taxon>
        <taxon>Bangiophyceae</taxon>
        <taxon>Bangiales</taxon>
        <taxon>Bangiaceae</taxon>
        <taxon>Pyropia</taxon>
    </lineage>
</organism>
<sequence length="788" mass="80473">MDSDAEMGGGDMYLPPGTPPRPPPTAAATPPAVPELDWHTTPRGGPPDRPCPPARDGTWTTDSSAAVSSPVTPLGDGQGKVTRFADADKQHDGDGAGGTPSPAVDFATLVGGEEEEEEGAAGGGAAWAGEPLTQVCTPRGSGGGGRRGSTASRGGGADGPPSRRSLSVEFPLADGDGGEGWAERVASVGLPRAAAAAAAAFFRRHWGILAFLAAAAAGLGALGVLVFPPLPWRAWVAFGVLLALLAGLVAGVLPTATCMVLALVALLAAGVITPAEALTGFANTGVATVGVLFVVAEGIQRTGVLLPLFKALLGKPRRLWVAQLRLMLPVAAASAFLNNTPVVAMLVPVVTGWSRSAGFPVGKLLMLMNNAAVLGGVLTLLGTSTSLVVKALAEGADLVDAAGAPVELTIFGISRVGAPTLAVGLLYMLLASPFLLRDRGANRTGLSAVLANPRRYSVALRVRRSSPIVGETVEAAGLRALSGLYLIDITRSDGAVVPAPSPDVLIREGDILTFAGIVETVTELYHIPGLVPATGASAKLRTQRHKRVLVEVVIAPRSALVGRTVAATAFRSRFGAVIVAVHRQGEHLAEHIGGIRLTPGDGLLLETGPHFVRAHGNNAAFALVAEVRGSSPPREDRAHMAGRAVSLPVLLTVASSFGVSKALEVTGGAAALAGAVVAATRPLGNLGILFGIYGSTAVLSSLITNNAAVALVFPIAVSIVASEGLDVYKTLYTIMLAASASFSTPIGYTTNLLVHGPGGYTFGDWVLFGVPLQLVLMFVSVFLVDWLY</sequence>
<dbReference type="EMBL" id="CM020620">
    <property type="protein sequence ID" value="KAK1867904.1"/>
    <property type="molecule type" value="Genomic_DNA"/>
</dbReference>
<proteinExistence type="predicted"/>
<evidence type="ECO:0000313" key="2">
    <source>
        <dbReference type="Proteomes" id="UP000798662"/>
    </source>
</evidence>
<evidence type="ECO:0000313" key="1">
    <source>
        <dbReference type="EMBL" id="KAK1867904.1"/>
    </source>
</evidence>
<accession>A0ACC3CC98</accession>
<dbReference type="Proteomes" id="UP000798662">
    <property type="component" value="Chromosome 3"/>
</dbReference>